<keyword evidence="5 8" id="KW-0472">Membrane</keyword>
<dbReference type="OrthoDB" id="6229420at2759"/>
<comment type="similarity">
    <text evidence="2">Belongs to the prominin family.</text>
</comment>
<dbReference type="AlphaFoldDB" id="A0A183A5V6"/>
<reference evidence="9 10" key="2">
    <citation type="submission" date="2018-11" db="EMBL/GenBank/DDBJ databases">
        <authorList>
            <consortium name="Pathogen Informatics"/>
        </authorList>
    </citation>
    <scope>NUCLEOTIDE SEQUENCE [LARGE SCALE GENOMIC DNA]</scope>
    <source>
        <strain evidence="9 10">Egypt</strain>
    </source>
</reference>
<name>A0A183A5V6_9TREM</name>
<protein>
    <submittedName>
        <fullName evidence="11">Transmembrane protein</fullName>
    </submittedName>
</protein>
<evidence type="ECO:0000256" key="2">
    <source>
        <dbReference type="ARBA" id="ARBA00006058"/>
    </source>
</evidence>
<feature type="compositionally biased region" description="Basic and acidic residues" evidence="7">
    <location>
        <begin position="915"/>
        <end position="927"/>
    </location>
</feature>
<feature type="compositionally biased region" description="Polar residues" evidence="7">
    <location>
        <begin position="931"/>
        <end position="947"/>
    </location>
</feature>
<feature type="transmembrane region" description="Helical" evidence="8">
    <location>
        <begin position="148"/>
        <end position="173"/>
    </location>
</feature>
<proteinExistence type="inferred from homology"/>
<dbReference type="InterPro" id="IPR008795">
    <property type="entry name" value="Prominin"/>
</dbReference>
<comment type="subcellular location">
    <subcellularLocation>
        <location evidence="1">Membrane</location>
        <topology evidence="1">Multi-pass membrane protein</topology>
    </subcellularLocation>
</comment>
<feature type="transmembrane region" description="Helical" evidence="8">
    <location>
        <begin position="495"/>
        <end position="521"/>
    </location>
</feature>
<evidence type="ECO:0000256" key="1">
    <source>
        <dbReference type="ARBA" id="ARBA00004141"/>
    </source>
</evidence>
<dbReference type="GO" id="GO:0016020">
    <property type="term" value="C:membrane"/>
    <property type="evidence" value="ECO:0007669"/>
    <property type="project" value="UniProtKB-SubCell"/>
</dbReference>
<feature type="compositionally biased region" description="Polar residues" evidence="7">
    <location>
        <begin position="985"/>
        <end position="998"/>
    </location>
</feature>
<dbReference type="PANTHER" id="PTHR22730:SF1">
    <property type="entry name" value="PROMININ-LIKE PROTEIN"/>
    <property type="match status" value="1"/>
</dbReference>
<keyword evidence="3 8" id="KW-0812">Transmembrane</keyword>
<evidence type="ECO:0000256" key="4">
    <source>
        <dbReference type="ARBA" id="ARBA00022989"/>
    </source>
</evidence>
<accession>A0A183A5V6</accession>
<feature type="compositionally biased region" description="Polar residues" evidence="7">
    <location>
        <begin position="896"/>
        <end position="911"/>
    </location>
</feature>
<keyword evidence="4 8" id="KW-1133">Transmembrane helix</keyword>
<feature type="region of interest" description="Disordered" evidence="7">
    <location>
        <begin position="896"/>
        <end position="998"/>
    </location>
</feature>
<dbReference type="WBParaSite" id="ECPE_0000234101-mRNA-1">
    <property type="protein sequence ID" value="ECPE_0000234101-mRNA-1"/>
    <property type="gene ID" value="ECPE_0000234101"/>
</dbReference>
<gene>
    <name evidence="9" type="ORF">ECPE_LOCUS2341</name>
</gene>
<evidence type="ECO:0000256" key="3">
    <source>
        <dbReference type="ARBA" id="ARBA00022692"/>
    </source>
</evidence>
<evidence type="ECO:0000256" key="7">
    <source>
        <dbReference type="SAM" id="MobiDB-lite"/>
    </source>
</evidence>
<keyword evidence="10" id="KW-1185">Reference proteome</keyword>
<evidence type="ECO:0000313" key="10">
    <source>
        <dbReference type="Proteomes" id="UP000272942"/>
    </source>
</evidence>
<sequence length="998" mass="111098">MDPIYSAAKGIVHQAQPILDGGIFTFVLNNYVAPRLILTEADELTIVQKDASPSPTEHMRVTFARSGYAVAIAFGIIWTIILFVVAVILCGRKSGRRRRHTPDLVYLAGLPSHPNDISRCDGTIRSNASTRFPKSTLHRTRHRMQSNWICLAIQFFLLTSLTLLLGIGVMLGFSASSQLHGNLAAPSTHEEAVGRLLKPNELKHTDPPATHVFPRILRALAQVRAYLSEFVEDTKKSTAPVVLALINATEAMQDRMTTEFNALLFDEIGASKAFQLGDEVGSSVISLMKHSMGIVEQDMQFKQRFDRFKIELQNWLRLIQGFGPTGDEECVGTCVPLRATFTNNLTARPDTFMPHFAFAVALKFVTTDQNQTADSVQQQLNQGRLLAEKQLAETKKVMAERINIPKTITEMVDSQWASLDTQMAKMVETIDTQALIITRSLAPKVSSGSSVLLTFACIFWIVLLLFTVGITWLIIHYHCVPSSLSVRSRHRVRSAAGCCLLFLVISLITSTLLFLFAGYLYTEGCRYLEPTEEQSHSKSDRSPADLLDAHINWFIDRHWDVIVRLAANHTPPGAKPMPVPHVRSPLRAMMHHCRENAGILAALDGIRDFNMASLNDPKVAEQFVRIGREIMFNSLKALDVNEMFPKETDEQLKTAGLLDGFIVNFQQFRDNLPTTYLSVRLPDDESGNYTLLPVESMWSAWDAYYATVLQFRLTDKQRLRLDRATQEVRLALVNLNAIVTAIDTHLVALSSAKKVSPIVTELKSTLSNLKSLMSNKPVLLNKASKLFDEHIQTKTPTEAEKLIVEFGPQLMAEVGRCRRLYEAENDMKRAVCDGVVVVLNGLWFVTGWVTLVGSITVGCGLALLLHKTPLDTSGPSAKPFLSKTLQDTRDEFFGLNAQQRTGDANESNRFTQAPELERLNTPDEHPRLSIPAQSTPTGSSPVSSFQTHVHPPMKLSSLSPPPPPPPPIRQQCDSPQQQQQRIQLPSVTQSSLDNKSED</sequence>
<feature type="transmembrane region" description="Helical" evidence="8">
    <location>
        <begin position="68"/>
        <end position="90"/>
    </location>
</feature>
<dbReference type="Proteomes" id="UP000272942">
    <property type="component" value="Unassembled WGS sequence"/>
</dbReference>
<evidence type="ECO:0000313" key="9">
    <source>
        <dbReference type="EMBL" id="VDP66150.1"/>
    </source>
</evidence>
<dbReference type="PANTHER" id="PTHR22730">
    <property type="entry name" value="PROMININ PROM PROTEIN"/>
    <property type="match status" value="1"/>
</dbReference>
<evidence type="ECO:0000256" key="8">
    <source>
        <dbReference type="SAM" id="Phobius"/>
    </source>
</evidence>
<dbReference type="EMBL" id="UZAN01039551">
    <property type="protein sequence ID" value="VDP66150.1"/>
    <property type="molecule type" value="Genomic_DNA"/>
</dbReference>
<evidence type="ECO:0000256" key="6">
    <source>
        <dbReference type="ARBA" id="ARBA00023180"/>
    </source>
</evidence>
<feature type="compositionally biased region" description="Pro residues" evidence="7">
    <location>
        <begin position="959"/>
        <end position="968"/>
    </location>
</feature>
<keyword evidence="6" id="KW-0325">Glycoprotein</keyword>
<reference evidence="11" key="1">
    <citation type="submission" date="2016-06" db="UniProtKB">
        <authorList>
            <consortium name="WormBaseParasite"/>
        </authorList>
    </citation>
    <scope>IDENTIFICATION</scope>
</reference>
<organism evidence="11">
    <name type="scientific">Echinostoma caproni</name>
    <dbReference type="NCBI Taxonomy" id="27848"/>
    <lineage>
        <taxon>Eukaryota</taxon>
        <taxon>Metazoa</taxon>
        <taxon>Spiralia</taxon>
        <taxon>Lophotrochozoa</taxon>
        <taxon>Platyhelminthes</taxon>
        <taxon>Trematoda</taxon>
        <taxon>Digenea</taxon>
        <taxon>Plagiorchiida</taxon>
        <taxon>Echinostomata</taxon>
        <taxon>Echinostomatoidea</taxon>
        <taxon>Echinostomatidae</taxon>
        <taxon>Echinostoma</taxon>
    </lineage>
</organism>
<feature type="transmembrane region" description="Helical" evidence="8">
    <location>
        <begin position="451"/>
        <end position="475"/>
    </location>
</feature>
<feature type="compositionally biased region" description="Low complexity" evidence="7">
    <location>
        <begin position="970"/>
        <end position="983"/>
    </location>
</feature>
<evidence type="ECO:0000256" key="5">
    <source>
        <dbReference type="ARBA" id="ARBA00023136"/>
    </source>
</evidence>
<evidence type="ECO:0000313" key="11">
    <source>
        <dbReference type="WBParaSite" id="ECPE_0000234101-mRNA-1"/>
    </source>
</evidence>